<keyword evidence="2 4" id="KW-0808">Transferase</keyword>
<dbReference type="CDD" id="cd00751">
    <property type="entry name" value="thiolase"/>
    <property type="match status" value="1"/>
</dbReference>
<name>A0A1B1A5G7_9RHOB</name>
<dbReference type="Pfam" id="PF02803">
    <property type="entry name" value="Thiolase_C"/>
    <property type="match status" value="1"/>
</dbReference>
<evidence type="ECO:0000259" key="6">
    <source>
        <dbReference type="Pfam" id="PF02803"/>
    </source>
</evidence>
<dbReference type="InterPro" id="IPR020616">
    <property type="entry name" value="Thiolase_N"/>
</dbReference>
<feature type="domain" description="Thiolase N-terminal" evidence="5">
    <location>
        <begin position="4"/>
        <end position="238"/>
    </location>
</feature>
<evidence type="ECO:0000313" key="8">
    <source>
        <dbReference type="Proteomes" id="UP000013243"/>
    </source>
</evidence>
<dbReference type="EMBL" id="CP015230">
    <property type="protein sequence ID" value="ANP41825.1"/>
    <property type="molecule type" value="Genomic_DNA"/>
</dbReference>
<dbReference type="PROSITE" id="PS00737">
    <property type="entry name" value="THIOLASE_2"/>
    <property type="match status" value="1"/>
</dbReference>
<dbReference type="NCBIfam" id="TIGR01930">
    <property type="entry name" value="AcCoA-C-Actrans"/>
    <property type="match status" value="1"/>
</dbReference>
<dbReference type="PANTHER" id="PTHR18919">
    <property type="entry name" value="ACETYL-COA C-ACYLTRANSFERASE"/>
    <property type="match status" value="1"/>
</dbReference>
<keyword evidence="3 4" id="KW-0012">Acyltransferase</keyword>
<dbReference type="PIRSF" id="PIRSF000429">
    <property type="entry name" value="Ac-CoA_Ac_transf"/>
    <property type="match status" value="1"/>
</dbReference>
<dbReference type="KEGG" id="rmb:K529_013680"/>
<evidence type="ECO:0000256" key="2">
    <source>
        <dbReference type="ARBA" id="ARBA00022679"/>
    </source>
</evidence>
<dbReference type="Proteomes" id="UP000013243">
    <property type="component" value="Chromosome"/>
</dbReference>
<evidence type="ECO:0000256" key="1">
    <source>
        <dbReference type="ARBA" id="ARBA00010982"/>
    </source>
</evidence>
<reference evidence="7 8" key="1">
    <citation type="journal article" date="2016" name="ISME J.">
        <title>Global occurrence and heterogeneity of the Roseobacter-clade species Ruegeria mobilis.</title>
        <authorList>
            <person name="Sonnenschein E."/>
            <person name="Gram L."/>
        </authorList>
    </citation>
    <scope>NUCLEOTIDE SEQUENCE [LARGE SCALE GENOMIC DNA]</scope>
    <source>
        <strain evidence="7 8">F1926</strain>
    </source>
</reference>
<dbReference type="InterPro" id="IPR002155">
    <property type="entry name" value="Thiolase"/>
</dbReference>
<dbReference type="AlphaFoldDB" id="A0A1B1A5G7"/>
<evidence type="ECO:0000256" key="3">
    <source>
        <dbReference type="ARBA" id="ARBA00023315"/>
    </source>
</evidence>
<evidence type="ECO:0000313" key="7">
    <source>
        <dbReference type="EMBL" id="ANP41825.1"/>
    </source>
</evidence>
<gene>
    <name evidence="7" type="ORF">K529_013680</name>
</gene>
<protein>
    <submittedName>
        <fullName evidence="7">Acetyl-CoA acetyltransferase</fullName>
    </submittedName>
</protein>
<dbReference type="GO" id="GO:0003988">
    <property type="term" value="F:acetyl-CoA C-acyltransferase activity"/>
    <property type="evidence" value="ECO:0007669"/>
    <property type="project" value="UniProtKB-ARBA"/>
</dbReference>
<dbReference type="Gene3D" id="3.40.47.10">
    <property type="match status" value="2"/>
</dbReference>
<comment type="similarity">
    <text evidence="1 4">Belongs to the thiolase-like superfamily. Thiolase family.</text>
</comment>
<dbReference type="SUPFAM" id="SSF53901">
    <property type="entry name" value="Thiolase-like"/>
    <property type="match status" value="2"/>
</dbReference>
<evidence type="ECO:0000259" key="5">
    <source>
        <dbReference type="Pfam" id="PF00108"/>
    </source>
</evidence>
<organism evidence="7 8">
    <name type="scientific">Tritonibacter mobilis F1926</name>
    <dbReference type="NCBI Taxonomy" id="1265309"/>
    <lineage>
        <taxon>Bacteria</taxon>
        <taxon>Pseudomonadati</taxon>
        <taxon>Pseudomonadota</taxon>
        <taxon>Alphaproteobacteria</taxon>
        <taxon>Rhodobacterales</taxon>
        <taxon>Paracoccaceae</taxon>
        <taxon>Tritonibacter</taxon>
    </lineage>
</organism>
<accession>A0A1B1A5G7</accession>
<dbReference type="OrthoDB" id="7838428at2"/>
<dbReference type="InterPro" id="IPR016039">
    <property type="entry name" value="Thiolase-like"/>
</dbReference>
<dbReference type="RefSeq" id="WP_005616023.1">
    <property type="nucleotide sequence ID" value="NZ_CP015230.1"/>
</dbReference>
<dbReference type="PANTHER" id="PTHR18919:SF134">
    <property type="entry name" value="BETA-KETOACYL COA THIOLASE FADA3-RELATED"/>
    <property type="match status" value="1"/>
</dbReference>
<evidence type="ECO:0000256" key="4">
    <source>
        <dbReference type="RuleBase" id="RU003557"/>
    </source>
</evidence>
<dbReference type="InterPro" id="IPR020617">
    <property type="entry name" value="Thiolase_C"/>
</dbReference>
<dbReference type="STRING" id="1265309.K529_013680"/>
<dbReference type="Pfam" id="PF00108">
    <property type="entry name" value="Thiolase_N"/>
    <property type="match status" value="1"/>
</dbReference>
<proteinExistence type="inferred from homology"/>
<dbReference type="InterPro" id="IPR020613">
    <property type="entry name" value="Thiolase_CS"/>
</dbReference>
<feature type="domain" description="Thiolase C-terminal" evidence="6">
    <location>
        <begin position="255"/>
        <end position="365"/>
    </location>
</feature>
<dbReference type="GeneID" id="28250904"/>
<sequence>MPRIIAARRTAVVPKGGKFSLLEPHELASPVIRACLADAGIAAHEIGELILSNALGGGGNPARIAALAAGLPEHVAGLSIDRQCAGGLDAILIGHALVQAGHHEVVIAGGAESYSRRPLRSRTFADGRPPEPYTQARFTPWPDRDPDMAEAAAELSRKIGITRAEQDAWAQRSHALALSHAACRMREITPVGDVSEDAFTRNLTSRHCERAKVVSGDITAANMAVAADAAAFVVIVSDQMAKRLNAPGLTLIEGATLGAAPDQPGLAPISAIKHALKRANVDHKTLHRAEIMEAFAVQALACIRGAHLPDENVNPAGGALAQGHPVGASGAVLVVRLFHALRTGDAPALAAIAAAGGIGSAALFEAAE</sequence>